<dbReference type="InterPro" id="IPR026907">
    <property type="entry name" value="GCIP-like"/>
</dbReference>
<protein>
    <recommendedName>
        <fullName evidence="1">Cyclin-D1-binding protein 1-like N-terminal domain-containing protein</fullName>
    </recommendedName>
</protein>
<dbReference type="EMBL" id="KI894014">
    <property type="protein sequence ID" value="OCF48150.1"/>
    <property type="molecule type" value="Genomic_DNA"/>
</dbReference>
<dbReference type="PANTHER" id="PTHR15492:SF1">
    <property type="entry name" value="CYCLIN-D1-BINDING PROTEIN 1"/>
    <property type="match status" value="1"/>
</dbReference>
<dbReference type="AlphaFoldDB" id="A0A1B9HY15"/>
<gene>
    <name evidence="2" type="ORF">I206_06018</name>
    <name evidence="3" type="ORF">I206_107683</name>
</gene>
<evidence type="ECO:0000313" key="2">
    <source>
        <dbReference type="EMBL" id="OCF48150.1"/>
    </source>
</evidence>
<dbReference type="STRING" id="1296096.A0A1B9HY15"/>
<dbReference type="EMBL" id="CP144529">
    <property type="protein sequence ID" value="WWC73711.1"/>
    <property type="molecule type" value="Genomic_DNA"/>
</dbReference>
<organism evidence="2">
    <name type="scientific">Kwoniella pini CBS 10737</name>
    <dbReference type="NCBI Taxonomy" id="1296096"/>
    <lineage>
        <taxon>Eukaryota</taxon>
        <taxon>Fungi</taxon>
        <taxon>Dikarya</taxon>
        <taxon>Basidiomycota</taxon>
        <taxon>Agaricomycotina</taxon>
        <taxon>Tremellomycetes</taxon>
        <taxon>Tremellales</taxon>
        <taxon>Cryptococcaceae</taxon>
        <taxon>Kwoniella</taxon>
    </lineage>
</organism>
<proteinExistence type="predicted"/>
<dbReference type="OrthoDB" id="41588at2759"/>
<evidence type="ECO:0000313" key="4">
    <source>
        <dbReference type="Proteomes" id="UP000094020"/>
    </source>
</evidence>
<dbReference type="GeneID" id="30174387"/>
<dbReference type="GO" id="GO:0005634">
    <property type="term" value="C:nucleus"/>
    <property type="evidence" value="ECO:0007669"/>
    <property type="project" value="TreeGrafter"/>
</dbReference>
<dbReference type="Pfam" id="PF13324">
    <property type="entry name" value="GCIP_N"/>
    <property type="match status" value="1"/>
</dbReference>
<feature type="domain" description="Cyclin-D1-binding protein 1-like N-terminal" evidence="1">
    <location>
        <begin position="50"/>
        <end position="181"/>
    </location>
</feature>
<keyword evidence="4" id="KW-1185">Reference proteome</keyword>
<dbReference type="KEGG" id="kpin:30174387"/>
<reference evidence="2" key="1">
    <citation type="submission" date="2013-07" db="EMBL/GenBank/DDBJ databases">
        <title>The Genome Sequence of Cryptococcus pinus CBS10737.</title>
        <authorList>
            <consortium name="The Broad Institute Genome Sequencing Platform"/>
            <person name="Cuomo C."/>
            <person name="Litvintseva A."/>
            <person name="Chen Y."/>
            <person name="Heitman J."/>
            <person name="Sun S."/>
            <person name="Springer D."/>
            <person name="Dromer F."/>
            <person name="Young S.K."/>
            <person name="Zeng Q."/>
            <person name="Gargeya S."/>
            <person name="Fitzgerald M."/>
            <person name="Abouelleil A."/>
            <person name="Alvarado L."/>
            <person name="Berlin A.M."/>
            <person name="Chapman S.B."/>
            <person name="Dewar J."/>
            <person name="Goldberg J."/>
            <person name="Griggs A."/>
            <person name="Gujja S."/>
            <person name="Hansen M."/>
            <person name="Howarth C."/>
            <person name="Imamovic A."/>
            <person name="Larimer J."/>
            <person name="McCowan C."/>
            <person name="Murphy C."/>
            <person name="Pearson M."/>
            <person name="Priest M."/>
            <person name="Roberts A."/>
            <person name="Saif S."/>
            <person name="Shea T."/>
            <person name="Sykes S."/>
            <person name="Wortman J."/>
            <person name="Nusbaum C."/>
            <person name="Birren B."/>
        </authorList>
    </citation>
    <scope>NUCLEOTIDE SEQUENCE [LARGE SCALE GENOMIC DNA]</scope>
    <source>
        <strain evidence="2">CBS 10737</strain>
    </source>
</reference>
<dbReference type="InterPro" id="IPR049317">
    <property type="entry name" value="GCIP-like_N"/>
</dbReference>
<evidence type="ECO:0000259" key="1">
    <source>
        <dbReference type="Pfam" id="PF13324"/>
    </source>
</evidence>
<sequence>MPDPLDPNLQKALTESQKIILISLKALTSQSSSSHSSSSSSIQSGLGDAFQQLLNQLRQSITVLGLSFNPPITIKAAIKELNKISENIGQLISCILISNLSSLLFEEWKFGIINIIEEVIKHIKVLENQDDYLSSTGKVWESIDNLLNDLSKDEQSALRKKWKIHQSTVKDAWSEFKEILENQGDSEDPLNDGWDELDLGGEELSEDERKRAEAAKPLLALHQILHATIPRFINQLTEDQYRPILAISTNFVDAYDDAVSSMHPGQDEPEIEEALIQLEDISRQLAGKIQDPSVDKWVERLEIEQKKWEERRLDLKTLKNAL</sequence>
<dbReference type="Gene3D" id="1.20.1410.10">
    <property type="entry name" value="I/LWEQ domain"/>
    <property type="match status" value="1"/>
</dbReference>
<dbReference type="RefSeq" id="XP_019009369.1">
    <property type="nucleotide sequence ID" value="XM_019157729.1"/>
</dbReference>
<evidence type="ECO:0000313" key="3">
    <source>
        <dbReference type="EMBL" id="WWC73711.1"/>
    </source>
</evidence>
<dbReference type="Proteomes" id="UP000094020">
    <property type="component" value="Chromosome 11"/>
</dbReference>
<dbReference type="PANTHER" id="PTHR15492">
    <property type="entry name" value="CYCLIN D1-BINDING PROTEIN 1"/>
    <property type="match status" value="1"/>
</dbReference>
<name>A0A1B9HY15_9TREE</name>
<reference evidence="3" key="2">
    <citation type="submission" date="2013-07" db="EMBL/GenBank/DDBJ databases">
        <authorList>
            <consortium name="The Broad Institute Genome Sequencing Platform"/>
            <person name="Cuomo C."/>
            <person name="Litvintseva A."/>
            <person name="Chen Y."/>
            <person name="Heitman J."/>
            <person name="Sun S."/>
            <person name="Springer D."/>
            <person name="Dromer F."/>
            <person name="Young S.K."/>
            <person name="Zeng Q."/>
            <person name="Gargeya S."/>
            <person name="Fitzgerald M."/>
            <person name="Abouelleil A."/>
            <person name="Alvarado L."/>
            <person name="Berlin A.M."/>
            <person name="Chapman S.B."/>
            <person name="Dewar J."/>
            <person name="Goldberg J."/>
            <person name="Griggs A."/>
            <person name="Gujja S."/>
            <person name="Hansen M."/>
            <person name="Howarth C."/>
            <person name="Imamovic A."/>
            <person name="Larimer J."/>
            <person name="McCowan C."/>
            <person name="Murphy C."/>
            <person name="Pearson M."/>
            <person name="Priest M."/>
            <person name="Roberts A."/>
            <person name="Saif S."/>
            <person name="Shea T."/>
            <person name="Sykes S."/>
            <person name="Wortman J."/>
            <person name="Nusbaum C."/>
            <person name="Birren B."/>
        </authorList>
    </citation>
    <scope>NUCLEOTIDE SEQUENCE</scope>
    <source>
        <strain evidence="3">CBS 10737</strain>
    </source>
</reference>
<reference evidence="2" key="3">
    <citation type="submission" date="2016-07" db="EMBL/GenBank/DDBJ databases">
        <title>Evolution of pathogenesis and genome organization in the Tremellales.</title>
        <authorList>
            <person name="Cuomo C."/>
            <person name="Litvintseva A."/>
            <person name="Heitman J."/>
            <person name="Chen Y."/>
            <person name="Sun S."/>
            <person name="Springer D."/>
            <person name="Dromer F."/>
            <person name="Young S."/>
            <person name="Zeng Q."/>
            <person name="Chapman S."/>
            <person name="Gujja S."/>
            <person name="Saif S."/>
            <person name="Birren B."/>
        </authorList>
    </citation>
    <scope>NUCLEOTIDE SEQUENCE</scope>
    <source>
        <strain evidence="2">CBS 10737</strain>
    </source>
</reference>
<reference evidence="3" key="4">
    <citation type="submission" date="2024-02" db="EMBL/GenBank/DDBJ databases">
        <title>Comparative genomics of Cryptococcus and Kwoniella reveals pathogenesis evolution and contrasting modes of karyotype evolution via chromosome fusion or intercentromeric recombination.</title>
        <authorList>
            <person name="Coelho M.A."/>
            <person name="David-Palma M."/>
            <person name="Shea T."/>
            <person name="Bowers K."/>
            <person name="McGinley-Smith S."/>
            <person name="Mohammad A.W."/>
            <person name="Gnirke A."/>
            <person name="Yurkov A.M."/>
            <person name="Nowrousian M."/>
            <person name="Sun S."/>
            <person name="Cuomo C.A."/>
            <person name="Heitman J."/>
        </authorList>
    </citation>
    <scope>NUCLEOTIDE SEQUENCE</scope>
    <source>
        <strain evidence="3">CBS 10737</strain>
    </source>
</reference>
<accession>A0A1B9HY15</accession>